<dbReference type="GO" id="GO:0016874">
    <property type="term" value="F:ligase activity"/>
    <property type="evidence" value="ECO:0007669"/>
    <property type="project" value="UniProtKB-KW"/>
</dbReference>
<dbReference type="STRING" id="1095776.SAMN04515672_3533"/>
<accession>A0A1G9DDC2</accession>
<proteinExistence type="predicted"/>
<evidence type="ECO:0000313" key="2">
    <source>
        <dbReference type="EMBL" id="SDK61839.1"/>
    </source>
</evidence>
<reference evidence="3" key="1">
    <citation type="submission" date="2016-10" db="EMBL/GenBank/DDBJ databases">
        <authorList>
            <person name="Varghese N."/>
            <person name="Submissions S."/>
        </authorList>
    </citation>
    <scope>NUCLEOTIDE SEQUENCE [LARGE SCALE GENOMIC DNA]</scope>
    <source>
        <strain evidence="3">B4,CECT 8067,JCM 17497</strain>
    </source>
</reference>
<keyword evidence="2" id="KW-0436">Ligase</keyword>
<dbReference type="Proteomes" id="UP000198882">
    <property type="component" value="Unassembled WGS sequence"/>
</dbReference>
<gene>
    <name evidence="2" type="ORF">SAMN04515672_3533</name>
</gene>
<dbReference type="Pfam" id="PF09414">
    <property type="entry name" value="RNA_ligase"/>
    <property type="match status" value="1"/>
</dbReference>
<evidence type="ECO:0000259" key="1">
    <source>
        <dbReference type="Pfam" id="PF09414"/>
    </source>
</evidence>
<dbReference type="RefSeq" id="WP_090310032.1">
    <property type="nucleotide sequence ID" value="NZ_FNFE01000005.1"/>
</dbReference>
<name>A0A1G9DDC2_9EURY</name>
<organism evidence="2 3">
    <name type="scientific">Natronorubrum texcoconense</name>
    <dbReference type="NCBI Taxonomy" id="1095776"/>
    <lineage>
        <taxon>Archaea</taxon>
        <taxon>Methanobacteriati</taxon>
        <taxon>Methanobacteriota</taxon>
        <taxon>Stenosarchaea group</taxon>
        <taxon>Halobacteria</taxon>
        <taxon>Halobacteriales</taxon>
        <taxon>Natrialbaceae</taxon>
        <taxon>Natronorubrum</taxon>
    </lineage>
</organism>
<feature type="domain" description="RNA ligase" evidence="1">
    <location>
        <begin position="23"/>
        <end position="182"/>
    </location>
</feature>
<dbReference type="InterPro" id="IPR021122">
    <property type="entry name" value="RNA_ligase_dom_REL/Rnl2"/>
</dbReference>
<dbReference type="EMBL" id="FNFE01000005">
    <property type="protein sequence ID" value="SDK61839.1"/>
    <property type="molecule type" value="Genomic_DNA"/>
</dbReference>
<keyword evidence="3" id="KW-1185">Reference proteome</keyword>
<dbReference type="SUPFAM" id="SSF56091">
    <property type="entry name" value="DNA ligase/mRNA capping enzyme, catalytic domain"/>
    <property type="match status" value="1"/>
</dbReference>
<dbReference type="AlphaFoldDB" id="A0A1G9DDC2"/>
<protein>
    <submittedName>
        <fullName evidence="2">RNA ligase</fullName>
    </submittedName>
</protein>
<dbReference type="Gene3D" id="3.30.470.30">
    <property type="entry name" value="DNA ligase/mRNA capping enzyme"/>
    <property type="match status" value="1"/>
</dbReference>
<sequence>MKSYPTIPYVTDAPDELFETGHLWLLEKIDGATLRFQLQESGLIRFGDQNRVYDNPDDVPEPYQHAVRHVSENLDRDALRNAVDDVESVVFFGEAVHRHTIDYDWQRTPSFLGFDSWSARKDGFYPVDTVERIFDRLGLQSVNVFERERRARDFDPDSYHVPQSAWYDGPAEGVVVRNKRGQRAKLLHPSFRGEHEVDPIDVSATELAANYATQRRFERVATTLSNQDYAVTFETLYERVLEDIIREEYPRLSHADTSIDMKTFRSEVGALTRAFLDD</sequence>
<dbReference type="OrthoDB" id="326212at2157"/>
<evidence type="ECO:0000313" key="3">
    <source>
        <dbReference type="Proteomes" id="UP000198882"/>
    </source>
</evidence>